<gene>
    <name evidence="3" type="ORF">MCOR_50263</name>
</gene>
<evidence type="ECO:0000313" key="4">
    <source>
        <dbReference type="Proteomes" id="UP000507470"/>
    </source>
</evidence>
<evidence type="ECO:0000259" key="2">
    <source>
        <dbReference type="Pfam" id="PF20691"/>
    </source>
</evidence>
<feature type="domain" description="TET-Associated Glycosyltransferase" evidence="2">
    <location>
        <begin position="220"/>
        <end position="435"/>
    </location>
</feature>
<dbReference type="Pfam" id="PF20691">
    <property type="entry name" value="TAGT"/>
    <property type="match status" value="1"/>
</dbReference>
<evidence type="ECO:0000256" key="1">
    <source>
        <dbReference type="SAM" id="MobiDB-lite"/>
    </source>
</evidence>
<accession>A0A6J8EAE3</accession>
<dbReference type="Proteomes" id="UP000507470">
    <property type="component" value="Unassembled WGS sequence"/>
</dbReference>
<name>A0A6J8EAE3_MYTCO</name>
<proteinExistence type="predicted"/>
<feature type="compositionally biased region" description="Polar residues" evidence="1">
    <location>
        <begin position="1"/>
        <end position="32"/>
    </location>
</feature>
<sequence length="456" mass="52954">MAEAANTTDEITAEDSNQTNIANETEASNESQVPGDESVQEIDDALANISLVQCSFCNDDECNFGKRPQHWTGDIFKSQDPKFTELKDPKYVKTCPLPDEFINGTGENQTINLSKIVKKLHRVVDFIKEPSSPYKELENLINNRMEENATTPYTDEIKQYATLPAVTSWSDIHYIDCEYMLKVSIPRQSAYSAFLDGKMFIPKDHKTTEENKERDKFRWIFIPSSDRFDKNVKLDRSRFQNEGEMSRDDTLCFVVVRENQFEKYHKQIGNKVPIIQLPEIVIGVGYARFWIIKIAKRFQLEHIWMIDDSVDIFKEYIPIQNGNRCEKDPDASKQDINIRCPSYCFKKMENIMEKQPNLVAISPRKYTPRCNVTYEFSYKPIQSVMLLNITKITEKNINFRPELRYMEDMIFSQECTNAGLELCTWNAIMYVDKQFSNTGAKTTCQSARGKTQTREK</sequence>
<dbReference type="InterPro" id="IPR049100">
    <property type="entry name" value="TAGT"/>
</dbReference>
<evidence type="ECO:0000313" key="3">
    <source>
        <dbReference type="EMBL" id="CAC5417779.1"/>
    </source>
</evidence>
<dbReference type="OrthoDB" id="5985770at2759"/>
<keyword evidence="4" id="KW-1185">Reference proteome</keyword>
<dbReference type="EMBL" id="CACVKT020008815">
    <property type="protein sequence ID" value="CAC5417779.1"/>
    <property type="molecule type" value="Genomic_DNA"/>
</dbReference>
<reference evidence="3 4" key="1">
    <citation type="submission" date="2020-06" db="EMBL/GenBank/DDBJ databases">
        <authorList>
            <person name="Li R."/>
            <person name="Bekaert M."/>
        </authorList>
    </citation>
    <scope>NUCLEOTIDE SEQUENCE [LARGE SCALE GENOMIC DNA]</scope>
    <source>
        <strain evidence="4">wild</strain>
    </source>
</reference>
<organism evidence="3 4">
    <name type="scientific">Mytilus coruscus</name>
    <name type="common">Sea mussel</name>
    <dbReference type="NCBI Taxonomy" id="42192"/>
    <lineage>
        <taxon>Eukaryota</taxon>
        <taxon>Metazoa</taxon>
        <taxon>Spiralia</taxon>
        <taxon>Lophotrochozoa</taxon>
        <taxon>Mollusca</taxon>
        <taxon>Bivalvia</taxon>
        <taxon>Autobranchia</taxon>
        <taxon>Pteriomorphia</taxon>
        <taxon>Mytilida</taxon>
        <taxon>Mytiloidea</taxon>
        <taxon>Mytilidae</taxon>
        <taxon>Mytilinae</taxon>
        <taxon>Mytilus</taxon>
    </lineage>
</organism>
<protein>
    <recommendedName>
        <fullName evidence="2">TET-Associated Glycosyltransferase domain-containing protein</fullName>
    </recommendedName>
</protein>
<dbReference type="AlphaFoldDB" id="A0A6J8EAE3"/>
<feature type="region of interest" description="Disordered" evidence="1">
    <location>
        <begin position="1"/>
        <end position="38"/>
    </location>
</feature>